<dbReference type="PROSITE" id="PS00028">
    <property type="entry name" value="ZINC_FINGER_C2H2_1"/>
    <property type="match status" value="3"/>
</dbReference>
<accession>A0A0M9A624</accession>
<evidence type="ECO:0000256" key="3">
    <source>
        <dbReference type="ARBA" id="ARBA00022723"/>
    </source>
</evidence>
<dbReference type="SUPFAM" id="SSF57667">
    <property type="entry name" value="beta-beta-alpha zinc fingers"/>
    <property type="match status" value="2"/>
</dbReference>
<dbReference type="Gene3D" id="3.30.160.60">
    <property type="entry name" value="Classic Zinc Finger"/>
    <property type="match status" value="3"/>
</dbReference>
<keyword evidence="8" id="KW-0238">DNA-binding</keyword>
<feature type="domain" description="C2H2-type" evidence="12">
    <location>
        <begin position="235"/>
        <end position="262"/>
    </location>
</feature>
<dbReference type="GO" id="GO:0008270">
    <property type="term" value="F:zinc ion binding"/>
    <property type="evidence" value="ECO:0007669"/>
    <property type="project" value="UniProtKB-KW"/>
</dbReference>
<dbReference type="FunFam" id="3.30.160.60:FF:002529">
    <property type="entry name" value="B-cell CLL/lymphoma 6 member B protein"/>
    <property type="match status" value="1"/>
</dbReference>
<dbReference type="InterPro" id="IPR036236">
    <property type="entry name" value="Znf_C2H2_sf"/>
</dbReference>
<proteinExistence type="inferred from homology"/>
<feature type="domain" description="C2H2-type" evidence="12">
    <location>
        <begin position="205"/>
        <end position="234"/>
    </location>
</feature>
<evidence type="ECO:0000256" key="9">
    <source>
        <dbReference type="ARBA" id="ARBA00023163"/>
    </source>
</evidence>
<dbReference type="AlphaFoldDB" id="A0A0M9A624"/>
<evidence type="ECO:0000259" key="12">
    <source>
        <dbReference type="PROSITE" id="PS50157"/>
    </source>
</evidence>
<evidence type="ECO:0000313" key="14">
    <source>
        <dbReference type="Proteomes" id="UP000053105"/>
    </source>
</evidence>
<dbReference type="GO" id="GO:0003690">
    <property type="term" value="F:double-stranded DNA binding"/>
    <property type="evidence" value="ECO:0007669"/>
    <property type="project" value="UniProtKB-ARBA"/>
</dbReference>
<feature type="domain" description="C2H2-type" evidence="12">
    <location>
        <begin position="263"/>
        <end position="290"/>
    </location>
</feature>
<dbReference type="SMART" id="SM00355">
    <property type="entry name" value="ZnF_C2H2"/>
    <property type="match status" value="4"/>
</dbReference>
<protein>
    <recommendedName>
        <fullName evidence="12">C2H2-type domain-containing protein</fullName>
    </recommendedName>
</protein>
<keyword evidence="5 11" id="KW-0863">Zinc-finger</keyword>
<evidence type="ECO:0000256" key="8">
    <source>
        <dbReference type="ARBA" id="ARBA00023125"/>
    </source>
</evidence>
<keyword evidence="7" id="KW-0805">Transcription regulation</keyword>
<evidence type="ECO:0000256" key="6">
    <source>
        <dbReference type="ARBA" id="ARBA00022833"/>
    </source>
</evidence>
<dbReference type="PANTHER" id="PTHR24394">
    <property type="entry name" value="ZINC FINGER PROTEIN"/>
    <property type="match status" value="1"/>
</dbReference>
<name>A0A0M9A624_9HYME</name>
<organism evidence="13 14">
    <name type="scientific">Melipona quadrifasciata</name>
    <dbReference type="NCBI Taxonomy" id="166423"/>
    <lineage>
        <taxon>Eukaryota</taxon>
        <taxon>Metazoa</taxon>
        <taxon>Ecdysozoa</taxon>
        <taxon>Arthropoda</taxon>
        <taxon>Hexapoda</taxon>
        <taxon>Insecta</taxon>
        <taxon>Pterygota</taxon>
        <taxon>Neoptera</taxon>
        <taxon>Endopterygota</taxon>
        <taxon>Hymenoptera</taxon>
        <taxon>Apocrita</taxon>
        <taxon>Aculeata</taxon>
        <taxon>Apoidea</taxon>
        <taxon>Anthophila</taxon>
        <taxon>Apidae</taxon>
        <taxon>Melipona</taxon>
    </lineage>
</organism>
<reference evidence="13 14" key="1">
    <citation type="submission" date="2015-07" db="EMBL/GenBank/DDBJ databases">
        <title>The genome of Melipona quadrifasciata.</title>
        <authorList>
            <person name="Pan H."/>
            <person name="Kapheim K."/>
        </authorList>
    </citation>
    <scope>NUCLEOTIDE SEQUENCE [LARGE SCALE GENOMIC DNA]</scope>
    <source>
        <strain evidence="13">0111107301</strain>
        <tissue evidence="13">Whole body</tissue>
    </source>
</reference>
<dbReference type="EMBL" id="KQ435727">
    <property type="protein sequence ID" value="KOX77975.1"/>
    <property type="molecule type" value="Genomic_DNA"/>
</dbReference>
<evidence type="ECO:0000256" key="5">
    <source>
        <dbReference type="ARBA" id="ARBA00022771"/>
    </source>
</evidence>
<dbReference type="InterPro" id="IPR013087">
    <property type="entry name" value="Znf_C2H2_type"/>
</dbReference>
<dbReference type="FunFam" id="3.30.160.60:FF:001370">
    <property type="entry name" value="Zinc finger protein"/>
    <property type="match status" value="1"/>
</dbReference>
<keyword evidence="10" id="KW-0539">Nucleus</keyword>
<dbReference type="GO" id="GO:0000981">
    <property type="term" value="F:DNA-binding transcription factor activity, RNA polymerase II-specific"/>
    <property type="evidence" value="ECO:0007669"/>
    <property type="project" value="TreeGrafter"/>
</dbReference>
<evidence type="ECO:0000256" key="7">
    <source>
        <dbReference type="ARBA" id="ARBA00023015"/>
    </source>
</evidence>
<keyword evidence="6" id="KW-0862">Zinc</keyword>
<comment type="similarity">
    <text evidence="2">Belongs to the krueppel C2H2-type zinc-finger protein family.</text>
</comment>
<evidence type="ECO:0000313" key="13">
    <source>
        <dbReference type="EMBL" id="KOX77975.1"/>
    </source>
</evidence>
<dbReference type="GO" id="GO:0005634">
    <property type="term" value="C:nucleus"/>
    <property type="evidence" value="ECO:0007669"/>
    <property type="project" value="UniProtKB-SubCell"/>
</dbReference>
<dbReference type="Proteomes" id="UP000053105">
    <property type="component" value="Unassembled WGS sequence"/>
</dbReference>
<keyword evidence="9" id="KW-0804">Transcription</keyword>
<evidence type="ECO:0000256" key="1">
    <source>
        <dbReference type="ARBA" id="ARBA00004123"/>
    </source>
</evidence>
<dbReference type="Pfam" id="PF00096">
    <property type="entry name" value="zf-C2H2"/>
    <property type="match status" value="3"/>
</dbReference>
<dbReference type="OrthoDB" id="3533395at2759"/>
<dbReference type="PROSITE" id="PS50157">
    <property type="entry name" value="ZINC_FINGER_C2H2_2"/>
    <property type="match status" value="4"/>
</dbReference>
<dbReference type="PANTHER" id="PTHR24394:SF44">
    <property type="entry name" value="ZINC FINGER PROTEIN 271-LIKE"/>
    <property type="match status" value="1"/>
</dbReference>
<gene>
    <name evidence="13" type="ORF">WN51_05863</name>
</gene>
<dbReference type="STRING" id="166423.A0A0M9A624"/>
<sequence length="763" mass="88233">MGNDSPAALLDMLAEVASQTLHSEKKRSKLLLPSQCKSKIDYVKRKTNELTFNVPQLLSMPASQLVKQFSIFTSDELKRQYSYTCALVIGCGQKYTSFASEGRARMSIKAHLAEHLEYLKTNKEAYKTFTAKSIVLMVVGTDSVHTKEYPRISWSSENSDKNTEIITSKPKGKAKFIGTSKEEREMALAFMDRIKKKGNPTGSNLECRICNPPRSFTAPTTLVSHYRSHAGIKPYECRICRAVFTRRHSLKYHMLIHQNQTRFTCADCGKKFRHPSHFREHRRRHTGEAPFGCDDCGQRFKTRNTYKRHLKTRHGKVLTTTGELLYLSEEDFQKVRTNRKKRNNINKDHMIDEDIIATKTIMHCQNGNDQLQNTVTEEYIMNHDITDGDKNWKSSDAIQIIRNCFETYEVCQESHLNKTESIETELPIKNRVSNKDENNLLDEYTDKVQDKLQSASYIKLEIVRDGNNQLICHDNTDQYEIIYHNINETPSYIKVEYSNLINNLGNEDNLEFQENLKFSENQIKNPIQIINETENYFSEESNNSVSEQTSLMQVEDTHIETENKDSNKHIILTQGHIKYKKENSDITTLNCKSFQEMETHEIAVSEDLIDLNTLQEINHIANKTISTVTDTSVNQNENCLLQKNTKLSNYQTVIKNLIENRAITSSNYISEKDNKKLLNQVEQRLYIHNEPLTSIMVQNKCINIFPQSKIQLNKNQKFTSLNKHIQTINVKQNENQNTILLLTNNALQNNVFKIDHNMANNEN</sequence>
<evidence type="ECO:0000256" key="10">
    <source>
        <dbReference type="ARBA" id="ARBA00023242"/>
    </source>
</evidence>
<keyword evidence="3" id="KW-0479">Metal-binding</keyword>
<evidence type="ECO:0000256" key="2">
    <source>
        <dbReference type="ARBA" id="ARBA00006991"/>
    </source>
</evidence>
<evidence type="ECO:0000256" key="11">
    <source>
        <dbReference type="PROSITE-ProRule" id="PRU00042"/>
    </source>
</evidence>
<evidence type="ECO:0000256" key="4">
    <source>
        <dbReference type="ARBA" id="ARBA00022737"/>
    </source>
</evidence>
<keyword evidence="14" id="KW-1185">Reference proteome</keyword>
<dbReference type="FunFam" id="3.30.160.60:FF:000100">
    <property type="entry name" value="Zinc finger 45-like"/>
    <property type="match status" value="1"/>
</dbReference>
<feature type="domain" description="C2H2-type" evidence="12">
    <location>
        <begin position="291"/>
        <end position="314"/>
    </location>
</feature>
<keyword evidence="4" id="KW-0677">Repeat</keyword>
<comment type="subcellular location">
    <subcellularLocation>
        <location evidence="1">Nucleus</location>
    </subcellularLocation>
</comment>